<dbReference type="CDD" id="cd00531">
    <property type="entry name" value="NTF2_like"/>
    <property type="match status" value="1"/>
</dbReference>
<dbReference type="Pfam" id="PF13577">
    <property type="entry name" value="SnoaL_4"/>
    <property type="match status" value="1"/>
</dbReference>
<accession>A0A6H0SET9</accession>
<keyword evidence="3" id="KW-1185">Reference proteome</keyword>
<reference evidence="2 3" key="1">
    <citation type="submission" date="2019-04" db="EMBL/GenBank/DDBJ databases">
        <title>Draft, Whole-Genome Sequence of the Anthracene-degrading Mycobacterium frederiksbergense LB501T, Isolated from a Polycyclic Aromatic Hydrocarbon (PAH)-Contaminated Soil.</title>
        <authorList>
            <person name="Augelletti F."/>
        </authorList>
    </citation>
    <scope>NUCLEOTIDE SEQUENCE [LARGE SCALE GENOMIC DNA]</scope>
    <source>
        <strain evidence="2 3">LB 501T</strain>
    </source>
</reference>
<dbReference type="Gene3D" id="3.10.450.50">
    <property type="match status" value="1"/>
</dbReference>
<proteinExistence type="predicted"/>
<protein>
    <submittedName>
        <fullName evidence="2">Nuclear transport factor 2 family protein</fullName>
    </submittedName>
</protein>
<dbReference type="SUPFAM" id="SSF54427">
    <property type="entry name" value="NTF2-like"/>
    <property type="match status" value="1"/>
</dbReference>
<feature type="domain" description="SnoaL-like" evidence="1">
    <location>
        <begin position="4"/>
        <end position="126"/>
    </location>
</feature>
<dbReference type="KEGG" id="mfre:EXE63_03455"/>
<evidence type="ECO:0000313" key="2">
    <source>
        <dbReference type="EMBL" id="QIV85081.1"/>
    </source>
</evidence>
<dbReference type="InterPro" id="IPR037401">
    <property type="entry name" value="SnoaL-like"/>
</dbReference>
<dbReference type="EMBL" id="CP038799">
    <property type="protein sequence ID" value="QIV85081.1"/>
    <property type="molecule type" value="Genomic_DNA"/>
</dbReference>
<organism evidence="2 3">
    <name type="scientific">Mycolicibacterium frederiksbergense</name>
    <dbReference type="NCBI Taxonomy" id="117567"/>
    <lineage>
        <taxon>Bacteria</taxon>
        <taxon>Bacillati</taxon>
        <taxon>Actinomycetota</taxon>
        <taxon>Actinomycetes</taxon>
        <taxon>Mycobacteriales</taxon>
        <taxon>Mycobacteriaceae</taxon>
        <taxon>Mycolicibacterium</taxon>
    </lineage>
</organism>
<dbReference type="Proteomes" id="UP000501849">
    <property type="component" value="Chromosome"/>
</dbReference>
<sequence length="131" mass="14899">MVSVTDALEIEALLSRYCRAVDSKDWVSYRELFTDDAWVDYSAAGLIVGTVADAVEFLGRRQQSISVGMHYVTNIESTVEHDRSQTVAMWFNAVQLPGSDEISYFAGRWHDDLVRTPAGWRIRNLRLEVAR</sequence>
<evidence type="ECO:0000313" key="3">
    <source>
        <dbReference type="Proteomes" id="UP000501849"/>
    </source>
</evidence>
<evidence type="ECO:0000259" key="1">
    <source>
        <dbReference type="Pfam" id="PF13577"/>
    </source>
</evidence>
<gene>
    <name evidence="2" type="ORF">EXE63_03455</name>
</gene>
<dbReference type="AlphaFoldDB" id="A0A6H0SET9"/>
<name>A0A6H0SET9_9MYCO</name>
<dbReference type="InterPro" id="IPR032710">
    <property type="entry name" value="NTF2-like_dom_sf"/>
</dbReference>